<feature type="compositionally biased region" description="Basic and acidic residues" evidence="1">
    <location>
        <begin position="91"/>
        <end position="109"/>
    </location>
</feature>
<sequence length="257" mass="29044">MEGRSTIPSETRQAGIVIKSPQATVSLEDRLTTQEVQMTEVLRILRDQGAAISEMAASLTTEPPERQRLYPMLHEGNDRQGFASTKRQPSRVREQYQSRGTLKLETRDTSLTDRDKISRVDEIGIQGSREEMRGMWCMLLALALSSKQCDNKIISKDPDRGQRDWSQGQRSRTGNHSSDIGELGGAYRRVQEVGVRIFSRVFPSMCPKVVRSLDRLETWQVFPVHEQGKWEATGRPRNLGPSQLLSSSLSLLGYQLV</sequence>
<dbReference type="EMBL" id="JBBNAE010000006">
    <property type="protein sequence ID" value="KAK9115710.1"/>
    <property type="molecule type" value="Genomic_DNA"/>
</dbReference>
<reference evidence="2 3" key="1">
    <citation type="submission" date="2024-01" db="EMBL/GenBank/DDBJ databases">
        <title>Genome assemblies of Stephania.</title>
        <authorList>
            <person name="Yang L."/>
        </authorList>
    </citation>
    <scope>NUCLEOTIDE SEQUENCE [LARGE SCALE GENOMIC DNA]</scope>
    <source>
        <strain evidence="2">QJT</strain>
        <tissue evidence="2">Leaf</tissue>
    </source>
</reference>
<organism evidence="2 3">
    <name type="scientific">Stephania japonica</name>
    <dbReference type="NCBI Taxonomy" id="461633"/>
    <lineage>
        <taxon>Eukaryota</taxon>
        <taxon>Viridiplantae</taxon>
        <taxon>Streptophyta</taxon>
        <taxon>Embryophyta</taxon>
        <taxon>Tracheophyta</taxon>
        <taxon>Spermatophyta</taxon>
        <taxon>Magnoliopsida</taxon>
        <taxon>Ranunculales</taxon>
        <taxon>Menispermaceae</taxon>
        <taxon>Menispermoideae</taxon>
        <taxon>Cissampelideae</taxon>
        <taxon>Stephania</taxon>
    </lineage>
</organism>
<accession>A0AAP0IIG9</accession>
<evidence type="ECO:0000313" key="3">
    <source>
        <dbReference type="Proteomes" id="UP001417504"/>
    </source>
</evidence>
<evidence type="ECO:0000313" key="2">
    <source>
        <dbReference type="EMBL" id="KAK9115710.1"/>
    </source>
</evidence>
<feature type="region of interest" description="Disordered" evidence="1">
    <location>
        <begin position="153"/>
        <end position="183"/>
    </location>
</feature>
<gene>
    <name evidence="2" type="ORF">Sjap_014657</name>
</gene>
<dbReference type="AlphaFoldDB" id="A0AAP0IIG9"/>
<name>A0AAP0IIG9_9MAGN</name>
<evidence type="ECO:0000256" key="1">
    <source>
        <dbReference type="SAM" id="MobiDB-lite"/>
    </source>
</evidence>
<feature type="compositionally biased region" description="Polar residues" evidence="1">
    <location>
        <begin position="164"/>
        <end position="178"/>
    </location>
</feature>
<feature type="region of interest" description="Disordered" evidence="1">
    <location>
        <begin position="76"/>
        <end position="109"/>
    </location>
</feature>
<keyword evidence="3" id="KW-1185">Reference proteome</keyword>
<feature type="compositionally biased region" description="Basic and acidic residues" evidence="1">
    <location>
        <begin position="153"/>
        <end position="163"/>
    </location>
</feature>
<dbReference type="Proteomes" id="UP001417504">
    <property type="component" value="Unassembled WGS sequence"/>
</dbReference>
<proteinExistence type="predicted"/>
<protein>
    <submittedName>
        <fullName evidence="2">Uncharacterized protein</fullName>
    </submittedName>
</protein>
<comment type="caution">
    <text evidence="2">The sequence shown here is derived from an EMBL/GenBank/DDBJ whole genome shotgun (WGS) entry which is preliminary data.</text>
</comment>